<protein>
    <submittedName>
        <fullName evidence="1">Uncharacterized protein</fullName>
    </submittedName>
</protein>
<sequence>MMDIVKSVREHISGWTSGGEISCRQLFLKLHSASPNGQGSDDVYTAYNTLLTATLSSWSKHKHFTPATFVTFVQSVLSSLPSTSSSITEPSSLTWLGSSLVDMVWSIDIELDESVAESKSSEGTSGIEHQKNREKDKQVVADLVKRLLAAGIVQPSPCRERLDSGLVYAAGLSFDKSYWDKREVRTRTSLFYKQNKVNLLREQTEGYSKLVTEITSSVGPPHSPATGLPVESVEAIYERASSVWGRVVSLIGHFDLDPNRALDVFLDVFATHLATQYAFFLALLSLSPWAPTISSEAPPSSSGGTRFDDVLANAEILSDSAPSDLNKPNDVLAQVLGFKFAHYDHPETTDSTPMNLYFLAALLIREGYLSLEALFPHLSPDDEGMEQVHRDYLAKVESRIAGAKISQLAMAAPLESVNSASKPKVTTPSAPKPAEVKEKSNQKVGIASALLSIGAIRPALSLITTYPWIVDANPQLADLIIRIMKHSIASLYESTLVTKERPTGFMQPKTRYGVAGLQPAPARRPHLTFWAPTPPSTSVWDFAFFFPKWTERVPVCTQLSDLVDFVEPFMRFITVHISRDPLFVTKFLRLGRHHLATTVPIDPETKKPTGLPDPENPIRQFWLKVLRLHMLPALCLIRGNAVCTVEVWNMIRQYDTTVRWRLYGEWKTKTYKSHPELRVRAVQVDREAKGILRRLSHNTIDSLAGPVAKLAHSNPCIFFGNAVNQIMAYDNLAGVVIQVLKYSTNMSFDVLVFVILDALANPNKERVKDDGVNTSDWLQSLASFTGMLFRRYSADLTPVIKYVVHQLYNGQTTEIIVLRELIWKMVGIEPLPSLSDAQIGAMAGGPTLRIEAVASSTRGARLDPSEVTLRGPQRLGKTLLDSSLALPLLIQVAQQRQSCVFTAQDTHLKSLASLYDATHGVLLQYLELLTSPDVISAEDYNNKILPSLADLGELYGISAPICMQIIRPKLNEVLLNAALAKAEQERAASEEEERRLKAKLTAKREPSVNPSRVASPVVSGTITEQPIKDLTPTAEEPQDAVMDSVESSTPKPEEPQWLPQLAALFDDVKKIAPPGVIEAIGPAFYLTFWQLSTYDLSPPGARYDEEQAALRTLSRQEDGKYSAAERSADRSVRGTATAHRQRRDRYSSYVHKLAQEYKNQATVRAFTIKRLQQEKNHWFAGNTKAAALINALIEYCFQPRCVLSPMDADFCVQFVRVMHLQGTPGFWTLTCYDRLLGDHVKNIVFSCSEYEARNYGRFLLGLLTDLLKWHQDEQQYLQDNRVKGAGKAAYLPGLQLRWTNKPTVAISDLAKWSEVQQFNRKCHRKLAKALIDCIETGEFMHVYNAIIVLKEVLPVFPVAAASGTAGYSLVTVLDRLLEKEERGDLKILARAYHASLKKRESIWAIPTDHKSGHVPMKVDSPARTSTPTGSGQDSRSAGQGANPPSAPRSHMSSVNNGIVAPVQPKANQPLGSTKTAMESVPRPDFIKRVGRGDKMDTTPDHPSTPEVNKSGTPQPTREPPTGPAKPTPPTQPRRASPVNAVDARKDLTYVRDQSLPPSPSNAIYPSSAKDPPHSPRGHRGPDERRESPQSAMPPPTIPSQKPSAHELRETAKMTMGSRLPEKPDMDKSSSQHDRNGHPPRRRSTSPSRPGTRNPSVDSRGSAGQSRSAGEDERRESRSGPSRRESARLERSARDRPSGRDGRESDREDRERERERDRHGERERKDRDRNERDKDREREKERERERDRDRNGGRDSRDRHRRDERDRKERPAARESAREQRESARESTTATPATPVETPTRPSDTPSRHRSTTKGEDGLGKRRRPADDDPDRASKRSSRKDGSHHEDRSRRGGGGSGGGTEGPTNERPREPERRRRGEKEPEEKVRVYSQMIILSLI</sequence>
<reference evidence="1" key="2">
    <citation type="journal article" date="2020" name="Nat. Commun.">
        <title>Large-scale genome sequencing of mycorrhizal fungi provides insights into the early evolution of symbiotic traits.</title>
        <authorList>
            <person name="Miyauchi S."/>
            <person name="Kiss E."/>
            <person name="Kuo A."/>
            <person name="Drula E."/>
            <person name="Kohler A."/>
            <person name="Sanchez-Garcia M."/>
            <person name="Morin E."/>
            <person name="Andreopoulos B."/>
            <person name="Barry K.W."/>
            <person name="Bonito G."/>
            <person name="Buee M."/>
            <person name="Carver A."/>
            <person name="Chen C."/>
            <person name="Cichocki N."/>
            <person name="Clum A."/>
            <person name="Culley D."/>
            <person name="Crous P.W."/>
            <person name="Fauchery L."/>
            <person name="Girlanda M."/>
            <person name="Hayes R.D."/>
            <person name="Keri Z."/>
            <person name="LaButti K."/>
            <person name="Lipzen A."/>
            <person name="Lombard V."/>
            <person name="Magnuson J."/>
            <person name="Maillard F."/>
            <person name="Murat C."/>
            <person name="Nolan M."/>
            <person name="Ohm R.A."/>
            <person name="Pangilinan J."/>
            <person name="Pereira M.F."/>
            <person name="Perotto S."/>
            <person name="Peter M."/>
            <person name="Pfister S."/>
            <person name="Riley R."/>
            <person name="Sitrit Y."/>
            <person name="Stielow J.B."/>
            <person name="Szollosi G."/>
            <person name="Zifcakova L."/>
            <person name="Stursova M."/>
            <person name="Spatafora J.W."/>
            <person name="Tedersoo L."/>
            <person name="Vaario L.M."/>
            <person name="Yamada A."/>
            <person name="Yan M."/>
            <person name="Wang P."/>
            <person name="Xu J."/>
            <person name="Bruns T."/>
            <person name="Baldrian P."/>
            <person name="Vilgalys R."/>
            <person name="Dunand C."/>
            <person name="Henrissat B."/>
            <person name="Grigoriev I.V."/>
            <person name="Hibbett D."/>
            <person name="Nagy L.G."/>
            <person name="Martin F.M."/>
        </authorList>
    </citation>
    <scope>NUCLEOTIDE SEQUENCE</scope>
    <source>
        <strain evidence="1">P2</strain>
    </source>
</reference>
<keyword evidence="2" id="KW-1185">Reference proteome</keyword>
<accession>A0ACB6ZBI9</accession>
<evidence type="ECO:0000313" key="2">
    <source>
        <dbReference type="Proteomes" id="UP000886501"/>
    </source>
</evidence>
<dbReference type="Proteomes" id="UP000886501">
    <property type="component" value="Unassembled WGS sequence"/>
</dbReference>
<gene>
    <name evidence="1" type="ORF">BDM02DRAFT_2819645</name>
</gene>
<proteinExistence type="predicted"/>
<name>A0ACB6ZBI9_THEGA</name>
<dbReference type="EMBL" id="MU118042">
    <property type="protein sequence ID" value="KAF9647035.1"/>
    <property type="molecule type" value="Genomic_DNA"/>
</dbReference>
<reference evidence="1" key="1">
    <citation type="submission" date="2019-10" db="EMBL/GenBank/DDBJ databases">
        <authorList>
            <consortium name="DOE Joint Genome Institute"/>
            <person name="Kuo A."/>
            <person name="Miyauchi S."/>
            <person name="Kiss E."/>
            <person name="Drula E."/>
            <person name="Kohler A."/>
            <person name="Sanchez-Garcia M."/>
            <person name="Andreopoulos B."/>
            <person name="Barry K.W."/>
            <person name="Bonito G."/>
            <person name="Buee M."/>
            <person name="Carver A."/>
            <person name="Chen C."/>
            <person name="Cichocki N."/>
            <person name="Clum A."/>
            <person name="Culley D."/>
            <person name="Crous P.W."/>
            <person name="Fauchery L."/>
            <person name="Girlanda M."/>
            <person name="Hayes R."/>
            <person name="Keri Z."/>
            <person name="Labutti K."/>
            <person name="Lipzen A."/>
            <person name="Lombard V."/>
            <person name="Magnuson J."/>
            <person name="Maillard F."/>
            <person name="Morin E."/>
            <person name="Murat C."/>
            <person name="Nolan M."/>
            <person name="Ohm R."/>
            <person name="Pangilinan J."/>
            <person name="Pereira M."/>
            <person name="Perotto S."/>
            <person name="Peter M."/>
            <person name="Riley R."/>
            <person name="Sitrit Y."/>
            <person name="Stielow B."/>
            <person name="Szollosi G."/>
            <person name="Zifcakova L."/>
            <person name="Stursova M."/>
            <person name="Spatafora J.W."/>
            <person name="Tedersoo L."/>
            <person name="Vaario L.-M."/>
            <person name="Yamada A."/>
            <person name="Yan M."/>
            <person name="Wang P."/>
            <person name="Xu J."/>
            <person name="Bruns T."/>
            <person name="Baldrian P."/>
            <person name="Vilgalys R."/>
            <person name="Henrissat B."/>
            <person name="Grigoriev I.V."/>
            <person name="Hibbett D."/>
            <person name="Nagy L.G."/>
            <person name="Martin F.M."/>
        </authorList>
    </citation>
    <scope>NUCLEOTIDE SEQUENCE</scope>
    <source>
        <strain evidence="1">P2</strain>
    </source>
</reference>
<evidence type="ECO:0000313" key="1">
    <source>
        <dbReference type="EMBL" id="KAF9647035.1"/>
    </source>
</evidence>
<comment type="caution">
    <text evidence="1">The sequence shown here is derived from an EMBL/GenBank/DDBJ whole genome shotgun (WGS) entry which is preliminary data.</text>
</comment>
<organism evidence="1 2">
    <name type="scientific">Thelephora ganbajun</name>
    <name type="common">Ganba fungus</name>
    <dbReference type="NCBI Taxonomy" id="370292"/>
    <lineage>
        <taxon>Eukaryota</taxon>
        <taxon>Fungi</taxon>
        <taxon>Dikarya</taxon>
        <taxon>Basidiomycota</taxon>
        <taxon>Agaricomycotina</taxon>
        <taxon>Agaricomycetes</taxon>
        <taxon>Thelephorales</taxon>
        <taxon>Thelephoraceae</taxon>
        <taxon>Thelephora</taxon>
    </lineage>
</organism>